<evidence type="ECO:0000313" key="1">
    <source>
        <dbReference type="EMBL" id="ELQ41165.1"/>
    </source>
</evidence>
<sequence>MNSRFVGLVKTLDHKGSFSDNSARRSSLLPDSSAAGVNDTRLGNIFCHFEANLDKAMQINADALIPSTKLLNNSRGFACFPTLYARYLVPKEPTQRHRRGREVDGPKSIHMRDGSLRFPVDLLSQLGHQSDKTRAGWCDGGQGVQVIDCIVIFGRPMRWCYKPSGATCWIDHASITAAAVTTRLATHNTNRFTVLRERSFRAWVAGDCGGFEAGAILQSAHTTWAPVTQGSCVRYSKVSVAMPSSQLSRQPPGTDVFSG</sequence>
<gene>
    <name evidence="1" type="ORF">OOU_Y34scaffold00295g3</name>
</gene>
<name>A0AA97P354_PYRO3</name>
<accession>A0AA97P354</accession>
<dbReference type="Proteomes" id="UP000011086">
    <property type="component" value="Unassembled WGS sequence"/>
</dbReference>
<proteinExistence type="predicted"/>
<reference evidence="1" key="1">
    <citation type="journal article" date="2012" name="PLoS Genet.">
        <title>Comparative analysis of the genomes of two field isolates of the rice blast fungus Magnaporthe oryzae.</title>
        <authorList>
            <person name="Xue M."/>
            <person name="Yang J."/>
            <person name="Li Z."/>
            <person name="Hu S."/>
            <person name="Yao N."/>
            <person name="Dean R.A."/>
            <person name="Zhao W."/>
            <person name="Shen M."/>
            <person name="Zhang H."/>
            <person name="Li C."/>
            <person name="Liu L."/>
            <person name="Cao L."/>
            <person name="Xu X."/>
            <person name="Xing Y."/>
            <person name="Hsiang T."/>
            <person name="Zhang Z."/>
            <person name="Xu J.R."/>
            <person name="Peng Y.L."/>
        </authorList>
    </citation>
    <scope>NUCLEOTIDE SEQUENCE</scope>
    <source>
        <strain evidence="1">Y34</strain>
    </source>
</reference>
<protein>
    <submittedName>
        <fullName evidence="1">Uncharacterized protein</fullName>
    </submittedName>
</protein>
<dbReference type="EMBL" id="JH793203">
    <property type="protein sequence ID" value="ELQ41165.1"/>
    <property type="molecule type" value="Genomic_DNA"/>
</dbReference>
<organism evidence="1">
    <name type="scientific">Pyricularia oryzae (strain Y34)</name>
    <name type="common">Rice blast fungus</name>
    <name type="synonym">Magnaporthe oryzae</name>
    <dbReference type="NCBI Taxonomy" id="1143189"/>
    <lineage>
        <taxon>Eukaryota</taxon>
        <taxon>Fungi</taxon>
        <taxon>Dikarya</taxon>
        <taxon>Ascomycota</taxon>
        <taxon>Pezizomycotina</taxon>
        <taxon>Sordariomycetes</taxon>
        <taxon>Sordariomycetidae</taxon>
        <taxon>Magnaporthales</taxon>
        <taxon>Pyriculariaceae</taxon>
        <taxon>Pyricularia</taxon>
    </lineage>
</organism>
<dbReference type="AlphaFoldDB" id="A0AA97P354"/>